<protein>
    <recommendedName>
        <fullName evidence="2">Anti-sigma factor antagonist</fullName>
    </recommendedName>
</protein>
<dbReference type="Proteomes" id="UP000186559">
    <property type="component" value="Chromosome"/>
</dbReference>
<dbReference type="SUPFAM" id="SSF52091">
    <property type="entry name" value="SpoIIaa-like"/>
    <property type="match status" value="1"/>
</dbReference>
<dbReference type="GO" id="GO:0043856">
    <property type="term" value="F:anti-sigma factor antagonist activity"/>
    <property type="evidence" value="ECO:0007669"/>
    <property type="project" value="InterPro"/>
</dbReference>
<dbReference type="EMBL" id="CP014796">
    <property type="protein sequence ID" value="APX23976.1"/>
    <property type="molecule type" value="Genomic_DNA"/>
</dbReference>
<feature type="domain" description="STAS" evidence="3">
    <location>
        <begin position="18"/>
        <end position="110"/>
    </location>
</feature>
<dbReference type="InterPro" id="IPR003658">
    <property type="entry name" value="Anti-sigma_ant"/>
</dbReference>
<dbReference type="Gene3D" id="3.30.750.24">
    <property type="entry name" value="STAS domain"/>
    <property type="match status" value="1"/>
</dbReference>
<proteinExistence type="inferred from homology"/>
<comment type="similarity">
    <text evidence="1 2">Belongs to the anti-sigma-factor antagonist family.</text>
</comment>
<dbReference type="AlphaFoldDB" id="A0A1U7D7C4"/>
<dbReference type="PROSITE" id="PS50801">
    <property type="entry name" value="STAS"/>
    <property type="match status" value="1"/>
</dbReference>
<evidence type="ECO:0000256" key="2">
    <source>
        <dbReference type="RuleBase" id="RU003749"/>
    </source>
</evidence>
<dbReference type="STRING" id="1229727.Ga0080559_TMP3180"/>
<dbReference type="InterPro" id="IPR002645">
    <property type="entry name" value="STAS_dom"/>
</dbReference>
<gene>
    <name evidence="4" type="ORF">Ga0080559_TMP3180</name>
</gene>
<keyword evidence="5" id="KW-1185">Reference proteome</keyword>
<name>A0A1U7D7C4_9RHOB</name>
<dbReference type="InterPro" id="IPR036513">
    <property type="entry name" value="STAS_dom_sf"/>
</dbReference>
<evidence type="ECO:0000256" key="1">
    <source>
        <dbReference type="ARBA" id="ARBA00009013"/>
    </source>
</evidence>
<evidence type="ECO:0000313" key="5">
    <source>
        <dbReference type="Proteomes" id="UP000186559"/>
    </source>
</evidence>
<dbReference type="KEGG" id="tpro:Ga0080559_TMP3180"/>
<dbReference type="OrthoDB" id="9796076at2"/>
<dbReference type="PANTHER" id="PTHR33495">
    <property type="entry name" value="ANTI-SIGMA FACTOR ANTAGONIST TM_1081-RELATED-RELATED"/>
    <property type="match status" value="1"/>
</dbReference>
<dbReference type="NCBIfam" id="TIGR00377">
    <property type="entry name" value="ant_ant_sig"/>
    <property type="match status" value="1"/>
</dbReference>
<dbReference type="RefSeq" id="WP_076623905.1">
    <property type="nucleotide sequence ID" value="NZ_BMEW01000001.1"/>
</dbReference>
<evidence type="ECO:0000313" key="4">
    <source>
        <dbReference type="EMBL" id="APX23976.1"/>
    </source>
</evidence>
<dbReference type="CDD" id="cd07043">
    <property type="entry name" value="STAS_anti-anti-sigma_factors"/>
    <property type="match status" value="1"/>
</dbReference>
<reference evidence="4 5" key="1">
    <citation type="submission" date="2016-03" db="EMBL/GenBank/DDBJ databases">
        <title>Deep-sea bacteria in the southern Pacific.</title>
        <authorList>
            <person name="Tang K."/>
        </authorList>
    </citation>
    <scope>NUCLEOTIDE SEQUENCE [LARGE SCALE GENOMIC DNA]</scope>
    <source>
        <strain evidence="4 5">JLT2016</strain>
    </source>
</reference>
<sequence>MQLTVTEAGDTQILRVEEARIDSAVAIQFKDAVRARVSPRARRVVLDLGQVDFIDSSGLGAVVAAMKAMDDGQQLDLAALQPTVDRVFRLTRMDTIFVIHESVEAARNASVD</sequence>
<dbReference type="Pfam" id="PF01740">
    <property type="entry name" value="STAS"/>
    <property type="match status" value="1"/>
</dbReference>
<evidence type="ECO:0000259" key="3">
    <source>
        <dbReference type="PROSITE" id="PS50801"/>
    </source>
</evidence>
<accession>A0A1U7D7C4</accession>
<organism evidence="4 5">
    <name type="scientific">Salipiger profundus</name>
    <dbReference type="NCBI Taxonomy" id="1229727"/>
    <lineage>
        <taxon>Bacteria</taxon>
        <taxon>Pseudomonadati</taxon>
        <taxon>Pseudomonadota</taxon>
        <taxon>Alphaproteobacteria</taxon>
        <taxon>Rhodobacterales</taxon>
        <taxon>Roseobacteraceae</taxon>
        <taxon>Salipiger</taxon>
    </lineage>
</organism>
<dbReference type="PANTHER" id="PTHR33495:SF2">
    <property type="entry name" value="ANTI-SIGMA FACTOR ANTAGONIST TM_1081-RELATED"/>
    <property type="match status" value="1"/>
</dbReference>